<proteinExistence type="predicted"/>
<accession>A0A6J6N8R5</accession>
<reference evidence="2" key="1">
    <citation type="submission" date="2020-05" db="EMBL/GenBank/DDBJ databases">
        <authorList>
            <person name="Chiriac C."/>
            <person name="Salcher M."/>
            <person name="Ghai R."/>
            <person name="Kavagutti S V."/>
        </authorList>
    </citation>
    <scope>NUCLEOTIDE SEQUENCE</scope>
</reference>
<sequence length="52" mass="5695">MSPAEKYTAAAYLVVFVGVLAYVGIIAAKLQRLQRDVADLVERVAGRQRSDD</sequence>
<dbReference type="EMBL" id="CAEZXP010000001">
    <property type="protein sequence ID" value="CAB4683031.1"/>
    <property type="molecule type" value="Genomic_DNA"/>
</dbReference>
<name>A0A6J6N8R5_9ZZZZ</name>
<keyword evidence="1" id="KW-0812">Transmembrane</keyword>
<feature type="transmembrane region" description="Helical" evidence="1">
    <location>
        <begin position="6"/>
        <end position="28"/>
    </location>
</feature>
<gene>
    <name evidence="2" type="ORF">UFOPK2399_00080</name>
</gene>
<dbReference type="AlphaFoldDB" id="A0A6J6N8R5"/>
<evidence type="ECO:0000256" key="1">
    <source>
        <dbReference type="SAM" id="Phobius"/>
    </source>
</evidence>
<protein>
    <submittedName>
        <fullName evidence="2">Unannotated protein</fullName>
    </submittedName>
</protein>
<keyword evidence="1" id="KW-0472">Membrane</keyword>
<organism evidence="2">
    <name type="scientific">freshwater metagenome</name>
    <dbReference type="NCBI Taxonomy" id="449393"/>
    <lineage>
        <taxon>unclassified sequences</taxon>
        <taxon>metagenomes</taxon>
        <taxon>ecological metagenomes</taxon>
    </lineage>
</organism>
<evidence type="ECO:0000313" key="2">
    <source>
        <dbReference type="EMBL" id="CAB4683031.1"/>
    </source>
</evidence>
<keyword evidence="1" id="KW-1133">Transmembrane helix</keyword>